<evidence type="ECO:0000313" key="5">
    <source>
        <dbReference type="EMBL" id="CAD8725397.1"/>
    </source>
</evidence>
<dbReference type="PROSITE" id="PS50404">
    <property type="entry name" value="GST_NTER"/>
    <property type="match status" value="1"/>
</dbReference>
<dbReference type="EMBL" id="HBFE01002242">
    <property type="protein sequence ID" value="CAD8725397.1"/>
    <property type="molecule type" value="Transcribed_RNA"/>
</dbReference>
<dbReference type="SUPFAM" id="SSF47616">
    <property type="entry name" value="GST C-terminal domain-like"/>
    <property type="match status" value="1"/>
</dbReference>
<dbReference type="InterPro" id="IPR036282">
    <property type="entry name" value="Glutathione-S-Trfase_C_sf"/>
</dbReference>
<dbReference type="AlphaFoldDB" id="A0A7S0T791"/>
<evidence type="ECO:0008006" key="6">
    <source>
        <dbReference type="Google" id="ProtNLM"/>
    </source>
</evidence>
<dbReference type="Gene3D" id="3.40.30.10">
    <property type="entry name" value="Glutaredoxin"/>
    <property type="match status" value="1"/>
</dbReference>
<dbReference type="CDD" id="cd03048">
    <property type="entry name" value="GST_N_Ure2p_like"/>
    <property type="match status" value="1"/>
</dbReference>
<evidence type="ECO:0000259" key="4">
    <source>
        <dbReference type="PROSITE" id="PS50405"/>
    </source>
</evidence>
<reference evidence="5" key="1">
    <citation type="submission" date="2021-01" db="EMBL/GenBank/DDBJ databases">
        <authorList>
            <person name="Corre E."/>
            <person name="Pelletier E."/>
            <person name="Niang G."/>
            <person name="Scheremetjew M."/>
            <person name="Finn R."/>
            <person name="Kale V."/>
            <person name="Holt S."/>
            <person name="Cochrane G."/>
            <person name="Meng A."/>
            <person name="Brown T."/>
            <person name="Cohen L."/>
        </authorList>
    </citation>
    <scope>NUCLEOTIDE SEQUENCE</scope>
    <source>
        <strain evidence="5">CCMP3276</strain>
    </source>
</reference>
<dbReference type="SFLD" id="SFLDS00019">
    <property type="entry name" value="Glutathione_Transferase_(cytos"/>
    <property type="match status" value="1"/>
</dbReference>
<evidence type="ECO:0000256" key="1">
    <source>
        <dbReference type="ARBA" id="ARBA00007409"/>
    </source>
</evidence>
<sequence>MEEKGKQERVQDAVDQLCNALDILGLESSVQALDNGCLKRIAKSLAIDYDDVVDNDAWNGINHALVKRVLACGGSSSGGVGSREEEEDRSSKLTPETPERDEPTKTATQKQTPSAPAGVGDDAPSLPVGYKVPEVWNGVQGSGADGGIFGSQNRADADAREERELPVGDHKYQLYSIGTANGIRAAAMLEELGIEYDAWYIDIMKGDQFTTGLMQLNPNAKVPAMRVKNEDESESSFRVFESAHILLHLAETYPERGLVPADQAGRAECLNWLFWSASTTPVIGFGFGHFYRYGPIKIAYAIDRCTMELKRQLSVLDKQLTGRSFVVGESMTIADICIFPWMYALEAGYKAAKFLKLSEYKNVERWMASMLQRPAVQRGIRVNGFAPDAIRERHSPADFGDADN</sequence>
<feature type="domain" description="GST C-terminal" evidence="4">
    <location>
        <begin position="262"/>
        <end position="399"/>
    </location>
</feature>
<dbReference type="Gene3D" id="1.20.1050.10">
    <property type="match status" value="1"/>
</dbReference>
<feature type="domain" description="GST N-terminal" evidence="3">
    <location>
        <begin position="169"/>
        <end position="257"/>
    </location>
</feature>
<dbReference type="InterPro" id="IPR004045">
    <property type="entry name" value="Glutathione_S-Trfase_N"/>
</dbReference>
<dbReference type="Pfam" id="PF00043">
    <property type="entry name" value="GST_C"/>
    <property type="match status" value="1"/>
</dbReference>
<dbReference type="PROSITE" id="PS50405">
    <property type="entry name" value="GST_CTER"/>
    <property type="match status" value="1"/>
</dbReference>
<dbReference type="InterPro" id="IPR010987">
    <property type="entry name" value="Glutathione-S-Trfase_C-like"/>
</dbReference>
<comment type="similarity">
    <text evidence="1">Belongs to the GST superfamily.</text>
</comment>
<proteinExistence type="inferred from homology"/>
<dbReference type="PANTHER" id="PTHR44051">
    <property type="entry name" value="GLUTATHIONE S-TRANSFERASE-RELATED"/>
    <property type="match status" value="1"/>
</dbReference>
<feature type="compositionally biased region" description="Polar residues" evidence="2">
    <location>
        <begin position="105"/>
        <end position="114"/>
    </location>
</feature>
<feature type="region of interest" description="Disordered" evidence="2">
    <location>
        <begin position="74"/>
        <end position="126"/>
    </location>
</feature>
<dbReference type="InterPro" id="IPR036249">
    <property type="entry name" value="Thioredoxin-like_sf"/>
</dbReference>
<gene>
    <name evidence="5" type="ORF">EMAD1354_LOCUS1477</name>
</gene>
<name>A0A7S0T791_9RHOD</name>
<dbReference type="InterPro" id="IPR040079">
    <property type="entry name" value="Glutathione_S-Trfase"/>
</dbReference>
<organism evidence="5">
    <name type="scientific">Erythrolobus madagascarensis</name>
    <dbReference type="NCBI Taxonomy" id="708628"/>
    <lineage>
        <taxon>Eukaryota</taxon>
        <taxon>Rhodophyta</taxon>
        <taxon>Bangiophyceae</taxon>
        <taxon>Porphyridiales</taxon>
        <taxon>Porphyridiaceae</taxon>
        <taxon>Erythrolobus</taxon>
    </lineage>
</organism>
<evidence type="ECO:0000256" key="2">
    <source>
        <dbReference type="SAM" id="MobiDB-lite"/>
    </source>
</evidence>
<dbReference type="SFLD" id="SFLDG00358">
    <property type="entry name" value="Main_(cytGST)"/>
    <property type="match status" value="1"/>
</dbReference>
<accession>A0A7S0T791</accession>
<dbReference type="SFLD" id="SFLDG01151">
    <property type="entry name" value="Main.2:_Nu-like"/>
    <property type="match status" value="1"/>
</dbReference>
<dbReference type="PANTHER" id="PTHR44051:SF8">
    <property type="entry name" value="GLUTATHIONE S-TRANSFERASE GSTA"/>
    <property type="match status" value="1"/>
</dbReference>
<protein>
    <recommendedName>
        <fullName evidence="6">Glutathione transferase</fullName>
    </recommendedName>
</protein>
<dbReference type="Pfam" id="PF13409">
    <property type="entry name" value="GST_N_2"/>
    <property type="match status" value="1"/>
</dbReference>
<dbReference type="InterPro" id="IPR004046">
    <property type="entry name" value="GST_C"/>
</dbReference>
<evidence type="ECO:0000259" key="3">
    <source>
        <dbReference type="PROSITE" id="PS50404"/>
    </source>
</evidence>
<dbReference type="SUPFAM" id="SSF52833">
    <property type="entry name" value="Thioredoxin-like"/>
    <property type="match status" value="1"/>
</dbReference>